<comment type="caution">
    <text evidence="1">The sequence shown here is derived from an EMBL/GenBank/DDBJ whole genome shotgun (WGS) entry which is preliminary data.</text>
</comment>
<dbReference type="EMBL" id="NHOQ01001911">
    <property type="protein sequence ID" value="PWA21102.1"/>
    <property type="molecule type" value="Genomic_DNA"/>
</dbReference>
<gene>
    <name evidence="1" type="ORF">CCH79_00009472</name>
</gene>
<dbReference type="Proteomes" id="UP000250572">
    <property type="component" value="Unassembled WGS sequence"/>
</dbReference>
<name>A0A315VCP1_GAMAF</name>
<sequence>MTAGVKADHQPTAIFLLSWITFLALVTCRPLYTFGSRSSPVSKQPEFSLNYYEVPSSSHLLTRWSHISRCSRKSIFSPGTWTPSRALWAQQASLTLQVPVVQWAQVFLLVLGVLDLLQVLCPQAPPKGHAHQGHPERVKHIPRVGEISLPLLDLRNNAAVRSWKSNIPLQSWLSCCAIWTPGPLHNTNMRHMAEVYSEKSEQLMLPDSLMTEKHTPYLFSGNSHHAKRYDTESVELDGIRMHALVPAMCLDLQRCEWTRIHPITTLNQLVVLGFIRLLRDITQTEQPITTLPSKINIQPMMQPLPCFTGKRSSDSCAVLAFCSYSGGPPDLPKQILIPVKHSSISPQRTANLQPISPHTHIKHNSASSSGWPTLCSLRPRLRDSPYGLQFRRRMRANQFTMRQASGPWAQTVTDNQNHLVSFFSPDEAAKPDEFMLILLKRLVSPSWSLRGTGIINELDNNSFLFKHTLTLSKKLINSVQLVPPKFSQHQAAGATGHVDEPGLEGICSLLHLTEQS</sequence>
<dbReference type="AlphaFoldDB" id="A0A315VCP1"/>
<keyword evidence="2" id="KW-1185">Reference proteome</keyword>
<proteinExistence type="predicted"/>
<evidence type="ECO:0000313" key="2">
    <source>
        <dbReference type="Proteomes" id="UP000250572"/>
    </source>
</evidence>
<organism evidence="1 2">
    <name type="scientific">Gambusia affinis</name>
    <name type="common">Western mosquitofish</name>
    <name type="synonym">Heterandria affinis</name>
    <dbReference type="NCBI Taxonomy" id="33528"/>
    <lineage>
        <taxon>Eukaryota</taxon>
        <taxon>Metazoa</taxon>
        <taxon>Chordata</taxon>
        <taxon>Craniata</taxon>
        <taxon>Vertebrata</taxon>
        <taxon>Euteleostomi</taxon>
        <taxon>Actinopterygii</taxon>
        <taxon>Neopterygii</taxon>
        <taxon>Teleostei</taxon>
        <taxon>Neoteleostei</taxon>
        <taxon>Acanthomorphata</taxon>
        <taxon>Ovalentaria</taxon>
        <taxon>Atherinomorphae</taxon>
        <taxon>Cyprinodontiformes</taxon>
        <taxon>Poeciliidae</taxon>
        <taxon>Poeciliinae</taxon>
        <taxon>Gambusia</taxon>
    </lineage>
</organism>
<reference evidence="1 2" key="1">
    <citation type="journal article" date="2018" name="G3 (Bethesda)">
        <title>A High-Quality Reference Genome for the Invasive Mosquitofish Gambusia affinis Using a Chicago Library.</title>
        <authorList>
            <person name="Hoffberg S.L."/>
            <person name="Troendle N.J."/>
            <person name="Glenn T.C."/>
            <person name="Mahmud O."/>
            <person name="Louha S."/>
            <person name="Chalopin D."/>
            <person name="Bennetzen J.L."/>
            <person name="Mauricio R."/>
        </authorList>
    </citation>
    <scope>NUCLEOTIDE SEQUENCE [LARGE SCALE GENOMIC DNA]</scope>
    <source>
        <strain evidence="1">NE01/NJP1002.9</strain>
        <tissue evidence="1">Muscle</tissue>
    </source>
</reference>
<accession>A0A315VCP1</accession>
<evidence type="ECO:0000313" key="1">
    <source>
        <dbReference type="EMBL" id="PWA21102.1"/>
    </source>
</evidence>
<protein>
    <submittedName>
        <fullName evidence="1">Uncharacterized protein</fullName>
    </submittedName>
</protein>